<dbReference type="GO" id="GO:1990663">
    <property type="term" value="F:dihydroorotate dehydrogenase (fumarate) activity"/>
    <property type="evidence" value="ECO:0007669"/>
    <property type="project" value="UniProtKB-EC"/>
</dbReference>
<feature type="signal peptide" evidence="3">
    <location>
        <begin position="1"/>
        <end position="38"/>
    </location>
</feature>
<feature type="region of interest" description="Disordered" evidence="1">
    <location>
        <begin position="345"/>
        <end position="385"/>
    </location>
</feature>
<evidence type="ECO:0000256" key="2">
    <source>
        <dbReference type="SAM" id="Phobius"/>
    </source>
</evidence>
<dbReference type="RefSeq" id="WP_179604850.1">
    <property type="nucleotide sequence ID" value="NZ_BAABEH010000001.1"/>
</dbReference>
<protein>
    <submittedName>
        <fullName evidence="4">Dihydroorotate dehydrogenase (Fumarate)</fullName>
        <ecNumber evidence="4">1.3.98.1</ecNumber>
    </submittedName>
</protein>
<sequence>MPEIHPIPRRAPRVRRPLLAGVLAGVLGLALLAQPALAAVHADGAAAGTDGISGGPDDDRTHLSYQMAPGQRLDDVYVVRNTGTTQQDVTLFATDAFNTDDGQYALLDTKIKPTAVGTWVLFNGADTAEHLSLAPGETKQVPFTVTTPANAGPGDHAGGIVISSQKGSGRILVDRRVATRLYVRVPGKLQPQLTVSSMHAVYNPTLNPFAGSTTISFTVTNNGNVALSGHLVAGADAVFGIPVGQLRKDVPEMLPGSTRSITIDVPGVPQVGYLNAHVDLQPYVEKDAMNPGPLHAVSRATPIAAIPWWILVLLLLIGGYVVFRRYRRRSDAKRAAAWIEYTEAEAKRKAESGTTADDAADATEDATSVAAQPAGTDATRANERA</sequence>
<dbReference type="EC" id="1.3.98.1" evidence="4"/>
<feature type="chain" id="PRO_5032954778" evidence="3">
    <location>
        <begin position="39"/>
        <end position="385"/>
    </location>
</feature>
<dbReference type="AlphaFoldDB" id="A0A853CPP0"/>
<gene>
    <name evidence="4" type="ORF">HNR13_001133</name>
</gene>
<accession>A0A853CPP0</accession>
<evidence type="ECO:0000256" key="1">
    <source>
        <dbReference type="SAM" id="MobiDB-lite"/>
    </source>
</evidence>
<organism evidence="4 5">
    <name type="scientific">Leifsonia shinshuensis</name>
    <dbReference type="NCBI Taxonomy" id="150026"/>
    <lineage>
        <taxon>Bacteria</taxon>
        <taxon>Bacillati</taxon>
        <taxon>Actinomycetota</taxon>
        <taxon>Actinomycetes</taxon>
        <taxon>Micrococcales</taxon>
        <taxon>Microbacteriaceae</taxon>
        <taxon>Leifsonia</taxon>
    </lineage>
</organism>
<evidence type="ECO:0000313" key="4">
    <source>
        <dbReference type="EMBL" id="NYJ22846.1"/>
    </source>
</evidence>
<dbReference type="Proteomes" id="UP000578352">
    <property type="component" value="Unassembled WGS sequence"/>
</dbReference>
<dbReference type="EMBL" id="JACCFL010000001">
    <property type="protein sequence ID" value="NYJ22846.1"/>
    <property type="molecule type" value="Genomic_DNA"/>
</dbReference>
<keyword evidence="4" id="KW-0560">Oxidoreductase</keyword>
<keyword evidence="2" id="KW-0472">Membrane</keyword>
<comment type="caution">
    <text evidence="4">The sequence shown here is derived from an EMBL/GenBank/DDBJ whole genome shotgun (WGS) entry which is preliminary data.</text>
</comment>
<name>A0A853CPP0_9MICO</name>
<evidence type="ECO:0000313" key="5">
    <source>
        <dbReference type="Proteomes" id="UP000578352"/>
    </source>
</evidence>
<keyword evidence="3" id="KW-0732">Signal</keyword>
<feature type="transmembrane region" description="Helical" evidence="2">
    <location>
        <begin position="306"/>
        <end position="323"/>
    </location>
</feature>
<keyword evidence="2" id="KW-0812">Transmembrane</keyword>
<reference evidence="4 5" key="1">
    <citation type="submission" date="2020-07" db="EMBL/GenBank/DDBJ databases">
        <title>Sequencing the genomes of 1000 actinobacteria strains.</title>
        <authorList>
            <person name="Klenk H.-P."/>
        </authorList>
    </citation>
    <scope>NUCLEOTIDE SEQUENCE [LARGE SCALE GENOMIC DNA]</scope>
    <source>
        <strain evidence="4 5">DSM 15165</strain>
    </source>
</reference>
<proteinExistence type="predicted"/>
<evidence type="ECO:0000256" key="3">
    <source>
        <dbReference type="SAM" id="SignalP"/>
    </source>
</evidence>
<keyword evidence="2" id="KW-1133">Transmembrane helix</keyword>